<proteinExistence type="predicted"/>
<dbReference type="Proteomes" id="UP001457282">
    <property type="component" value="Unassembled WGS sequence"/>
</dbReference>
<dbReference type="InterPro" id="IPR025452">
    <property type="entry name" value="DUF4218"/>
</dbReference>
<protein>
    <recommendedName>
        <fullName evidence="6">Transposase</fullName>
    </recommendedName>
</protein>
<feature type="domain" description="DUF4218" evidence="2">
    <location>
        <begin position="580"/>
        <end position="692"/>
    </location>
</feature>
<dbReference type="EMBL" id="JBEDUW010000007">
    <property type="protein sequence ID" value="KAK9912429.1"/>
    <property type="molecule type" value="Genomic_DNA"/>
</dbReference>
<dbReference type="PANTHER" id="PTHR48258">
    <property type="entry name" value="DUF4218 DOMAIN-CONTAINING PROTEIN-RELATED"/>
    <property type="match status" value="1"/>
</dbReference>
<keyword evidence="5" id="KW-1185">Reference proteome</keyword>
<dbReference type="Pfam" id="PF13960">
    <property type="entry name" value="DUF4218"/>
    <property type="match status" value="1"/>
</dbReference>
<dbReference type="Pfam" id="PF02992">
    <property type="entry name" value="Transposase_21"/>
    <property type="match status" value="1"/>
</dbReference>
<dbReference type="InterPro" id="IPR025312">
    <property type="entry name" value="DUF4216"/>
</dbReference>
<evidence type="ECO:0000313" key="4">
    <source>
        <dbReference type="EMBL" id="KAK9912429.1"/>
    </source>
</evidence>
<dbReference type="Pfam" id="PF13952">
    <property type="entry name" value="DUF4216"/>
    <property type="match status" value="1"/>
</dbReference>
<dbReference type="InterPro" id="IPR029480">
    <property type="entry name" value="Transpos_assoc"/>
</dbReference>
<name>A0AAW1VVN9_RUBAR</name>
<comment type="caution">
    <text evidence="4">The sequence shown here is derived from an EMBL/GenBank/DDBJ whole genome shotgun (WGS) entry which is preliminary data.</text>
</comment>
<feature type="domain" description="Transposase-associated" evidence="3">
    <location>
        <begin position="3"/>
        <end position="75"/>
    </location>
</feature>
<accession>A0AAW1VVN9</accession>
<dbReference type="Pfam" id="PF13963">
    <property type="entry name" value="Transpos_assoc"/>
    <property type="match status" value="1"/>
</dbReference>
<evidence type="ECO:0000259" key="1">
    <source>
        <dbReference type="Pfam" id="PF13952"/>
    </source>
</evidence>
<evidence type="ECO:0000259" key="3">
    <source>
        <dbReference type="Pfam" id="PF13963"/>
    </source>
</evidence>
<reference evidence="4 5" key="1">
    <citation type="journal article" date="2023" name="G3 (Bethesda)">
        <title>A chromosome-length genome assembly and annotation of blackberry (Rubus argutus, cv. 'Hillquist').</title>
        <authorList>
            <person name="Bruna T."/>
            <person name="Aryal R."/>
            <person name="Dudchenko O."/>
            <person name="Sargent D.J."/>
            <person name="Mead D."/>
            <person name="Buti M."/>
            <person name="Cavallini A."/>
            <person name="Hytonen T."/>
            <person name="Andres J."/>
            <person name="Pham M."/>
            <person name="Weisz D."/>
            <person name="Mascagni F."/>
            <person name="Usai G."/>
            <person name="Natali L."/>
            <person name="Bassil N."/>
            <person name="Fernandez G.E."/>
            <person name="Lomsadze A."/>
            <person name="Armour M."/>
            <person name="Olukolu B."/>
            <person name="Poorten T."/>
            <person name="Britton C."/>
            <person name="Davik J."/>
            <person name="Ashrafi H."/>
            <person name="Aiden E.L."/>
            <person name="Borodovsky M."/>
            <person name="Worthington M."/>
        </authorList>
    </citation>
    <scope>NUCLEOTIDE SEQUENCE [LARGE SCALE GENOMIC DNA]</scope>
    <source>
        <strain evidence="4">PI 553951</strain>
    </source>
</reference>
<gene>
    <name evidence="4" type="ORF">M0R45_036294</name>
</gene>
<evidence type="ECO:0000259" key="2">
    <source>
        <dbReference type="Pfam" id="PF13960"/>
    </source>
</evidence>
<evidence type="ECO:0008006" key="6">
    <source>
        <dbReference type="Google" id="ProtNLM"/>
    </source>
</evidence>
<organism evidence="4 5">
    <name type="scientific">Rubus argutus</name>
    <name type="common">Southern blackberry</name>
    <dbReference type="NCBI Taxonomy" id="59490"/>
    <lineage>
        <taxon>Eukaryota</taxon>
        <taxon>Viridiplantae</taxon>
        <taxon>Streptophyta</taxon>
        <taxon>Embryophyta</taxon>
        <taxon>Tracheophyta</taxon>
        <taxon>Spermatophyta</taxon>
        <taxon>Magnoliopsida</taxon>
        <taxon>eudicotyledons</taxon>
        <taxon>Gunneridae</taxon>
        <taxon>Pentapetalae</taxon>
        <taxon>rosids</taxon>
        <taxon>fabids</taxon>
        <taxon>Rosales</taxon>
        <taxon>Rosaceae</taxon>
        <taxon>Rosoideae</taxon>
        <taxon>Rosoideae incertae sedis</taxon>
        <taxon>Rubus</taxon>
    </lineage>
</organism>
<evidence type="ECO:0000313" key="5">
    <source>
        <dbReference type="Proteomes" id="UP001457282"/>
    </source>
</evidence>
<feature type="domain" description="DUF4216" evidence="1">
    <location>
        <begin position="848"/>
        <end position="910"/>
    </location>
</feature>
<sequence length="951" mass="109657">MDKSWLKSPKDSVEYQEGVTRFILSSKKFARNPEMVICPCKVCRNLKPQTDDDLFIHLNKYGVDNEYTVWLAHGEQVSASTEVEDCDRSEHLDEDFEILELHQMYKDNYFPFTDVAGSSSVTNREDEYRKKVNEAEVPLYPGCTKYTKISATLDMYKLKATFGLSNAAFDEFLKQFKDMLPDANSFPKSLYTIKKFLKEFDLGYEKIHACINDCCLFRKEKEQMERCPECDFSRWKVNSRTKKIITGVPAKVLRYFPIIPRIQRMFLSPDLGEQLTWHFTHHSQDGMMRHPVDLITWSTIDQKWPNFASDPRNLRFGLATDGFNPFSNLSSTHSTWPVILVIYNLPPNICMSIENLMLSLLIPGPKQPGNDIDVYLEPLLDDLKKLWNDGVEMYDAFKKDMFNLKAILLWTINDFPAYGNLAGLTTKGEFACPVLPLRHNLDVMHIEKNVCESVLATILDVKGKSKIGLESRRDMELLELMEEVPLEERNDNLQLPSAPYTFTKDEKLKFCRRLYFQRFPDGYCSNIGNCIKLQDCKILGLKSHDHHVLMQQLLSVALKGLLPEGLRKAIFRLSSFFKELCQRVLNKKRLEELEDEIMETLCLLEMYFPPSFFDIMIHLMIHIGREAKLCGPVHYRWMYPFERYMKVLKDYVKNRAKPEGSIAENYLADECLRFCGRYMKQVAVVSNKRKRNERVEDETIVEGSTFSKGCLIQLSDSLHKAVHLCVLLNSEEVVPYIEVHKEELKCSDQLNLIIIIIVQITSEDSISALKSDMLTLLVKGPRYSAMSHTGFVINGNRFHTIGANVSTQDYGVHIEADTLCRSSAKDRTQVIAPVKYYGVIRDILVLDFNHFRVAVFHCDWANLVSGVKKEDGFTVVNLHEGLSKKDPFILASHAKQVFYSRESETSSWYTVLRAPPRGFHELDMFDESVFTSHVGQDASAFDIDNEDTEEN</sequence>
<dbReference type="AlphaFoldDB" id="A0AAW1VVN9"/>
<dbReference type="InterPro" id="IPR004242">
    <property type="entry name" value="Transposase_21"/>
</dbReference>